<dbReference type="SMART" id="SM00388">
    <property type="entry name" value="HisKA"/>
    <property type="match status" value="1"/>
</dbReference>
<evidence type="ECO:0000256" key="6">
    <source>
        <dbReference type="ARBA" id="ARBA00023012"/>
    </source>
</evidence>
<dbReference type="PROSITE" id="PS50109">
    <property type="entry name" value="HIS_KIN"/>
    <property type="match status" value="1"/>
</dbReference>
<dbReference type="Pfam" id="PF00512">
    <property type="entry name" value="HisKA"/>
    <property type="match status" value="1"/>
</dbReference>
<dbReference type="InterPro" id="IPR003661">
    <property type="entry name" value="HisK_dim/P_dom"/>
</dbReference>
<evidence type="ECO:0000313" key="13">
    <source>
        <dbReference type="EMBL" id="SEH42269.1"/>
    </source>
</evidence>
<dbReference type="InterPro" id="IPR035965">
    <property type="entry name" value="PAS-like_dom_sf"/>
</dbReference>
<dbReference type="NCBIfam" id="TIGR00229">
    <property type="entry name" value="sensory_box"/>
    <property type="match status" value="1"/>
</dbReference>
<dbReference type="CDD" id="cd00082">
    <property type="entry name" value="HisKA"/>
    <property type="match status" value="1"/>
</dbReference>
<sequence length="497" mass="53942">MTGEVCVLYVDPDPDVAEGVATSLERGSDRLTVRTAGSAATGIDVLSEATIDCLVTALELPDRNGLAFLEQVHRTWHTLPIIVYPETGTDALVDAALAAGATDYLTRESDTDDHRLLAHRITNAVDGDGSAVETGLPQSSRSQEHPPHQLFRRAVEASGHSIYFTDSNGVIEYVNPAFEDISGYTAADAVGMTPRILKSGEHTTAFYAELWDTILAGETWRSEIVNETKDGERYIADQTIAPVENADGKITHFVAINADITETYEYEREIERQNERLDRFASVVSHDLRNPLNVAAGRLDLAHEEYDDGDGTVDPDHYETIGDALGRMERIIDDMLWLAREGRRIGALEPVPLAAVARRAWSLVADGTESATLSVRVDEGRTVEADPDRLRQLLENLYHNSVEHAGPDVTVTVDVLADGFVVADDGPGIPPEERDAVFDAGYSTADDGTGFGLSIVKQVVDAHDWDVRVTESPDGGARFEITGAGTSSMSVPEANRC</sequence>
<dbReference type="Gene3D" id="1.10.287.130">
    <property type="match status" value="1"/>
</dbReference>
<keyword evidence="3" id="KW-0597">Phosphoprotein</keyword>
<dbReference type="RefSeq" id="WP_177167417.1">
    <property type="nucleotide sequence ID" value="NZ_FNWU01000001.1"/>
</dbReference>
<evidence type="ECO:0000259" key="11">
    <source>
        <dbReference type="PROSITE" id="PS50112"/>
    </source>
</evidence>
<evidence type="ECO:0000256" key="2">
    <source>
        <dbReference type="ARBA" id="ARBA00012438"/>
    </source>
</evidence>
<evidence type="ECO:0000256" key="3">
    <source>
        <dbReference type="ARBA" id="ARBA00022553"/>
    </source>
</evidence>
<feature type="domain" description="PAC" evidence="12">
    <location>
        <begin position="218"/>
        <end position="272"/>
    </location>
</feature>
<dbReference type="PRINTS" id="PR00344">
    <property type="entry name" value="BCTRLSENSOR"/>
</dbReference>
<dbReference type="PANTHER" id="PTHR43711">
    <property type="entry name" value="TWO-COMPONENT HISTIDINE KINASE"/>
    <property type="match status" value="1"/>
</dbReference>
<dbReference type="InterPro" id="IPR001789">
    <property type="entry name" value="Sig_transdc_resp-reg_receiver"/>
</dbReference>
<dbReference type="Gene3D" id="3.30.450.20">
    <property type="entry name" value="PAS domain"/>
    <property type="match status" value="1"/>
</dbReference>
<dbReference type="PROSITE" id="PS50112">
    <property type="entry name" value="PAS"/>
    <property type="match status" value="1"/>
</dbReference>
<dbReference type="CDD" id="cd00130">
    <property type="entry name" value="PAS"/>
    <property type="match status" value="1"/>
</dbReference>
<dbReference type="EC" id="2.7.13.3" evidence="2"/>
<dbReference type="SUPFAM" id="SSF55874">
    <property type="entry name" value="ATPase domain of HSP90 chaperone/DNA topoisomerase II/histidine kinase"/>
    <property type="match status" value="1"/>
</dbReference>
<dbReference type="InterPro" id="IPR005467">
    <property type="entry name" value="His_kinase_dom"/>
</dbReference>
<evidence type="ECO:0000259" key="9">
    <source>
        <dbReference type="PROSITE" id="PS50109"/>
    </source>
</evidence>
<dbReference type="InterPro" id="IPR003594">
    <property type="entry name" value="HATPase_dom"/>
</dbReference>
<dbReference type="EMBL" id="FNWU01000001">
    <property type="protein sequence ID" value="SEH42269.1"/>
    <property type="molecule type" value="Genomic_DNA"/>
</dbReference>
<keyword evidence="14" id="KW-1185">Reference proteome</keyword>
<name>A0A1H6I7Q0_9EURY</name>
<dbReference type="Gene3D" id="3.40.50.2300">
    <property type="match status" value="1"/>
</dbReference>
<evidence type="ECO:0000256" key="4">
    <source>
        <dbReference type="ARBA" id="ARBA00022679"/>
    </source>
</evidence>
<feature type="domain" description="PAS" evidence="11">
    <location>
        <begin position="147"/>
        <end position="191"/>
    </location>
</feature>
<dbReference type="STRING" id="1267564.SAMN05192561_101880"/>
<dbReference type="PROSITE" id="PS50110">
    <property type="entry name" value="RESPONSE_REGULATORY"/>
    <property type="match status" value="1"/>
</dbReference>
<dbReference type="SMART" id="SM00091">
    <property type="entry name" value="PAS"/>
    <property type="match status" value="1"/>
</dbReference>
<dbReference type="Pfam" id="PF02518">
    <property type="entry name" value="HATPase_c"/>
    <property type="match status" value="1"/>
</dbReference>
<protein>
    <recommendedName>
        <fullName evidence="2">histidine kinase</fullName>
        <ecNumber evidence="2">2.7.13.3</ecNumber>
    </recommendedName>
</protein>
<keyword evidence="6" id="KW-0902">Two-component regulatory system</keyword>
<dbReference type="SUPFAM" id="SSF55785">
    <property type="entry name" value="PYP-like sensor domain (PAS domain)"/>
    <property type="match status" value="1"/>
</dbReference>
<dbReference type="InterPro" id="IPR050736">
    <property type="entry name" value="Sensor_HK_Regulatory"/>
</dbReference>
<dbReference type="Pfam" id="PF00072">
    <property type="entry name" value="Response_reg"/>
    <property type="match status" value="1"/>
</dbReference>
<dbReference type="AlphaFoldDB" id="A0A1H6I7Q0"/>
<dbReference type="GO" id="GO:0000155">
    <property type="term" value="F:phosphorelay sensor kinase activity"/>
    <property type="evidence" value="ECO:0007669"/>
    <property type="project" value="InterPro"/>
</dbReference>
<gene>
    <name evidence="13" type="ORF">SAMN05192561_101880</name>
</gene>
<dbReference type="InterPro" id="IPR011006">
    <property type="entry name" value="CheY-like_superfamily"/>
</dbReference>
<dbReference type="PROSITE" id="PS50113">
    <property type="entry name" value="PAC"/>
    <property type="match status" value="1"/>
</dbReference>
<dbReference type="SUPFAM" id="SSF52172">
    <property type="entry name" value="CheY-like"/>
    <property type="match status" value="1"/>
</dbReference>
<evidence type="ECO:0000256" key="8">
    <source>
        <dbReference type="SAM" id="MobiDB-lite"/>
    </source>
</evidence>
<proteinExistence type="predicted"/>
<dbReference type="InterPro" id="IPR001610">
    <property type="entry name" value="PAC"/>
</dbReference>
<evidence type="ECO:0000256" key="5">
    <source>
        <dbReference type="ARBA" id="ARBA00022777"/>
    </source>
</evidence>
<dbReference type="SMART" id="SM00387">
    <property type="entry name" value="HATPase_c"/>
    <property type="match status" value="1"/>
</dbReference>
<evidence type="ECO:0000256" key="7">
    <source>
        <dbReference type="PROSITE-ProRule" id="PRU00169"/>
    </source>
</evidence>
<dbReference type="InterPro" id="IPR000700">
    <property type="entry name" value="PAS-assoc_C"/>
</dbReference>
<dbReference type="PANTHER" id="PTHR43711:SF1">
    <property type="entry name" value="HISTIDINE KINASE 1"/>
    <property type="match status" value="1"/>
</dbReference>
<evidence type="ECO:0000313" key="14">
    <source>
        <dbReference type="Proteomes" id="UP000199215"/>
    </source>
</evidence>
<keyword evidence="4" id="KW-0808">Transferase</keyword>
<dbReference type="InterPro" id="IPR036097">
    <property type="entry name" value="HisK_dim/P_sf"/>
</dbReference>
<dbReference type="InterPro" id="IPR004358">
    <property type="entry name" value="Sig_transdc_His_kin-like_C"/>
</dbReference>
<dbReference type="GO" id="GO:0006355">
    <property type="term" value="P:regulation of DNA-templated transcription"/>
    <property type="evidence" value="ECO:0007669"/>
    <property type="project" value="InterPro"/>
</dbReference>
<dbReference type="Gene3D" id="3.30.565.10">
    <property type="entry name" value="Histidine kinase-like ATPase, C-terminal domain"/>
    <property type="match status" value="1"/>
</dbReference>
<organism evidence="13 14">
    <name type="scientific">Halopenitus malekzadehii</name>
    <dbReference type="NCBI Taxonomy" id="1267564"/>
    <lineage>
        <taxon>Archaea</taxon>
        <taxon>Methanobacteriati</taxon>
        <taxon>Methanobacteriota</taxon>
        <taxon>Stenosarchaea group</taxon>
        <taxon>Halobacteria</taxon>
        <taxon>Halobacteriales</taxon>
        <taxon>Haloferacaceae</taxon>
        <taxon>Halopenitus</taxon>
    </lineage>
</organism>
<dbReference type="SMART" id="SM00448">
    <property type="entry name" value="REC"/>
    <property type="match status" value="1"/>
</dbReference>
<comment type="catalytic activity">
    <reaction evidence="1">
        <text>ATP + protein L-histidine = ADP + protein N-phospho-L-histidine.</text>
        <dbReference type="EC" id="2.7.13.3"/>
    </reaction>
</comment>
<dbReference type="SUPFAM" id="SSF47384">
    <property type="entry name" value="Homodimeric domain of signal transducing histidine kinase"/>
    <property type="match status" value="1"/>
</dbReference>
<comment type="caution">
    <text evidence="7">Lacks conserved residue(s) required for the propagation of feature annotation.</text>
</comment>
<dbReference type="Pfam" id="PF00989">
    <property type="entry name" value="PAS"/>
    <property type="match status" value="1"/>
</dbReference>
<dbReference type="Proteomes" id="UP000199215">
    <property type="component" value="Unassembled WGS sequence"/>
</dbReference>
<feature type="domain" description="Histidine kinase" evidence="9">
    <location>
        <begin position="283"/>
        <end position="487"/>
    </location>
</feature>
<accession>A0A1H6I7Q0</accession>
<dbReference type="SMART" id="SM00086">
    <property type="entry name" value="PAC"/>
    <property type="match status" value="1"/>
</dbReference>
<keyword evidence="5" id="KW-0418">Kinase</keyword>
<dbReference type="CDD" id="cd00075">
    <property type="entry name" value="HATPase"/>
    <property type="match status" value="1"/>
</dbReference>
<dbReference type="InterPro" id="IPR013767">
    <property type="entry name" value="PAS_fold"/>
</dbReference>
<evidence type="ECO:0000259" key="12">
    <source>
        <dbReference type="PROSITE" id="PS50113"/>
    </source>
</evidence>
<evidence type="ECO:0000256" key="1">
    <source>
        <dbReference type="ARBA" id="ARBA00000085"/>
    </source>
</evidence>
<dbReference type="InterPro" id="IPR036890">
    <property type="entry name" value="HATPase_C_sf"/>
</dbReference>
<evidence type="ECO:0000259" key="10">
    <source>
        <dbReference type="PROSITE" id="PS50110"/>
    </source>
</evidence>
<dbReference type="OrthoDB" id="8127at2157"/>
<feature type="region of interest" description="Disordered" evidence="8">
    <location>
        <begin position="128"/>
        <end position="147"/>
    </location>
</feature>
<reference evidence="13 14" key="1">
    <citation type="submission" date="2016-10" db="EMBL/GenBank/DDBJ databases">
        <authorList>
            <person name="de Groot N.N."/>
        </authorList>
    </citation>
    <scope>NUCLEOTIDE SEQUENCE [LARGE SCALE GENOMIC DNA]</scope>
    <source>
        <strain evidence="13 14">IBRC-M10418</strain>
    </source>
</reference>
<feature type="domain" description="Response regulatory" evidence="10">
    <location>
        <begin position="6"/>
        <end position="122"/>
    </location>
</feature>
<dbReference type="InterPro" id="IPR000014">
    <property type="entry name" value="PAS"/>
</dbReference>